<evidence type="ECO:0000313" key="1">
    <source>
        <dbReference type="EMBL" id="RIW31075.1"/>
    </source>
</evidence>
<proteinExistence type="predicted"/>
<dbReference type="EMBL" id="QXIR01000023">
    <property type="protein sequence ID" value="RIW31075.1"/>
    <property type="molecule type" value="Genomic_DNA"/>
</dbReference>
<accession>A0A3A1QTS9</accession>
<evidence type="ECO:0000313" key="2">
    <source>
        <dbReference type="Proteomes" id="UP000265801"/>
    </source>
</evidence>
<dbReference type="OrthoDB" id="2361316at2"/>
<dbReference type="PROSITE" id="PS51257">
    <property type="entry name" value="PROKAR_LIPOPROTEIN"/>
    <property type="match status" value="1"/>
</dbReference>
<sequence>MKSQKGYTLLHAVFTLSIFLVTASCIPAVLSGINMIENKLDPSKEYEWNLFSHQFRMEIRGAKNIEVTESSIKFIKNDEEILIEEFGNYLRRRVNRKGHEIVLGPLDSLELNSASNGVEINAGFEGAVQTGRFFTYAQ</sequence>
<dbReference type="RefSeq" id="WP_119548293.1">
    <property type="nucleotide sequence ID" value="NZ_QXIR01000023.1"/>
</dbReference>
<dbReference type="NCBIfam" id="NF041002">
    <property type="entry name" value="pilin_ComGF"/>
    <property type="match status" value="1"/>
</dbReference>
<keyword evidence="2" id="KW-1185">Reference proteome</keyword>
<gene>
    <name evidence="1" type="ORF">D3H55_15830</name>
</gene>
<organism evidence="1 2">
    <name type="scientific">Bacillus salacetis</name>
    <dbReference type="NCBI Taxonomy" id="2315464"/>
    <lineage>
        <taxon>Bacteria</taxon>
        <taxon>Bacillati</taxon>
        <taxon>Bacillota</taxon>
        <taxon>Bacilli</taxon>
        <taxon>Bacillales</taxon>
        <taxon>Bacillaceae</taxon>
        <taxon>Bacillus</taxon>
    </lineage>
</organism>
<dbReference type="InterPro" id="IPR016977">
    <property type="entry name" value="ComGF"/>
</dbReference>
<dbReference type="AlphaFoldDB" id="A0A3A1QTS9"/>
<reference evidence="1 2" key="1">
    <citation type="submission" date="2018-09" db="EMBL/GenBank/DDBJ databases">
        <title>Bacillus saliacetes sp. nov., isolated from Thai shrimp paste (Ka-pi).</title>
        <authorList>
            <person name="Daroonpunt R."/>
            <person name="Tanasupawat S."/>
            <person name="Yiamsombut S."/>
        </authorList>
    </citation>
    <scope>NUCLEOTIDE SEQUENCE [LARGE SCALE GENOMIC DNA]</scope>
    <source>
        <strain evidence="1 2">SKP7-4</strain>
    </source>
</reference>
<dbReference type="Proteomes" id="UP000265801">
    <property type="component" value="Unassembled WGS sequence"/>
</dbReference>
<name>A0A3A1QTS9_9BACI</name>
<protein>
    <submittedName>
        <fullName evidence="1">Uncharacterized protein</fullName>
    </submittedName>
</protein>
<dbReference type="Pfam" id="PF15980">
    <property type="entry name" value="ComGF"/>
    <property type="match status" value="1"/>
</dbReference>
<comment type="caution">
    <text evidence="1">The sequence shown here is derived from an EMBL/GenBank/DDBJ whole genome shotgun (WGS) entry which is preliminary data.</text>
</comment>